<evidence type="ECO:0000256" key="1">
    <source>
        <dbReference type="SAM" id="Phobius"/>
    </source>
</evidence>
<keyword evidence="1" id="KW-0812">Transmembrane</keyword>
<sequence length="116" mass="13004">MGIINERRAAWHAVYLFSQRISSKKTNNSPLFSLISVTRDERGADGQVGGVAMLTLLTMPLKSREPATEAADFLGRNGMDARFPSSLSYPLFITIFFHIMFSLVCLERANSVFVWD</sequence>
<feature type="transmembrane region" description="Helical" evidence="1">
    <location>
        <begin position="87"/>
        <end position="106"/>
    </location>
</feature>
<gene>
    <name evidence="2" type="ORF">AVEN_263551_1</name>
</gene>
<keyword evidence="1" id="KW-0472">Membrane</keyword>
<dbReference type="Proteomes" id="UP000499080">
    <property type="component" value="Unassembled WGS sequence"/>
</dbReference>
<name>A0A4Y2JYI5_ARAVE</name>
<keyword evidence="1" id="KW-1133">Transmembrane helix</keyword>
<keyword evidence="3" id="KW-1185">Reference proteome</keyword>
<organism evidence="2 3">
    <name type="scientific">Araneus ventricosus</name>
    <name type="common">Orbweaver spider</name>
    <name type="synonym">Epeira ventricosa</name>
    <dbReference type="NCBI Taxonomy" id="182803"/>
    <lineage>
        <taxon>Eukaryota</taxon>
        <taxon>Metazoa</taxon>
        <taxon>Ecdysozoa</taxon>
        <taxon>Arthropoda</taxon>
        <taxon>Chelicerata</taxon>
        <taxon>Arachnida</taxon>
        <taxon>Araneae</taxon>
        <taxon>Araneomorphae</taxon>
        <taxon>Entelegynae</taxon>
        <taxon>Araneoidea</taxon>
        <taxon>Araneidae</taxon>
        <taxon>Araneus</taxon>
    </lineage>
</organism>
<comment type="caution">
    <text evidence="2">The sequence shown here is derived from an EMBL/GenBank/DDBJ whole genome shotgun (WGS) entry which is preliminary data.</text>
</comment>
<dbReference type="EMBL" id="BGPR01003983">
    <property type="protein sequence ID" value="GBM94599.1"/>
    <property type="molecule type" value="Genomic_DNA"/>
</dbReference>
<protein>
    <submittedName>
        <fullName evidence="2">Uncharacterized protein</fullName>
    </submittedName>
</protein>
<accession>A0A4Y2JYI5</accession>
<evidence type="ECO:0000313" key="2">
    <source>
        <dbReference type="EMBL" id="GBM94599.1"/>
    </source>
</evidence>
<proteinExistence type="predicted"/>
<reference evidence="2 3" key="1">
    <citation type="journal article" date="2019" name="Sci. Rep.">
        <title>Orb-weaving spider Araneus ventricosus genome elucidates the spidroin gene catalogue.</title>
        <authorList>
            <person name="Kono N."/>
            <person name="Nakamura H."/>
            <person name="Ohtoshi R."/>
            <person name="Moran D.A.P."/>
            <person name="Shinohara A."/>
            <person name="Yoshida Y."/>
            <person name="Fujiwara M."/>
            <person name="Mori M."/>
            <person name="Tomita M."/>
            <person name="Arakawa K."/>
        </authorList>
    </citation>
    <scope>NUCLEOTIDE SEQUENCE [LARGE SCALE GENOMIC DNA]</scope>
</reference>
<evidence type="ECO:0000313" key="3">
    <source>
        <dbReference type="Proteomes" id="UP000499080"/>
    </source>
</evidence>
<dbReference type="AlphaFoldDB" id="A0A4Y2JYI5"/>